<dbReference type="Pfam" id="PF06414">
    <property type="entry name" value="Zeta_toxin"/>
    <property type="match status" value="1"/>
</dbReference>
<dbReference type="RefSeq" id="WP_091462284.1">
    <property type="nucleotide sequence ID" value="NZ_FMHU01000002.1"/>
</dbReference>
<keyword evidence="4" id="KW-0067">ATP-binding</keyword>
<feature type="compositionally biased region" description="Polar residues" evidence="7">
    <location>
        <begin position="306"/>
        <end position="315"/>
    </location>
</feature>
<organism evidence="9 10">
    <name type="scientific">Micromonospora inyonensis</name>
    <dbReference type="NCBI Taxonomy" id="47866"/>
    <lineage>
        <taxon>Bacteria</taxon>
        <taxon>Bacillati</taxon>
        <taxon>Actinomycetota</taxon>
        <taxon>Actinomycetes</taxon>
        <taxon>Micromonosporales</taxon>
        <taxon>Micromonosporaceae</taxon>
        <taxon>Micromonospora</taxon>
    </lineage>
</organism>
<keyword evidence="3" id="KW-0547">Nucleotide-binding</keyword>
<evidence type="ECO:0000259" key="8">
    <source>
        <dbReference type="Pfam" id="PF06414"/>
    </source>
</evidence>
<feature type="domain" description="Zeta toxin" evidence="8">
    <location>
        <begin position="32"/>
        <end position="216"/>
    </location>
</feature>
<evidence type="ECO:0000256" key="4">
    <source>
        <dbReference type="ARBA" id="ARBA00022840"/>
    </source>
</evidence>
<feature type="region of interest" description="Disordered" evidence="7">
    <location>
        <begin position="303"/>
        <end position="342"/>
    </location>
</feature>
<dbReference type="EC" id="2.7.1.176" evidence="2"/>
<keyword evidence="10" id="KW-1185">Reference proteome</keyword>
<evidence type="ECO:0000313" key="10">
    <source>
        <dbReference type="Proteomes" id="UP000198906"/>
    </source>
</evidence>
<name>A0A1C6SET4_9ACTN</name>
<evidence type="ECO:0000256" key="3">
    <source>
        <dbReference type="ARBA" id="ARBA00022741"/>
    </source>
</evidence>
<reference evidence="10" key="1">
    <citation type="submission" date="2016-06" db="EMBL/GenBank/DDBJ databases">
        <authorList>
            <person name="Varghese N."/>
        </authorList>
    </citation>
    <scope>NUCLEOTIDE SEQUENCE [LARGE SCALE GENOMIC DNA]</scope>
    <source>
        <strain evidence="10">DSM 46123</strain>
    </source>
</reference>
<dbReference type="EMBL" id="FMHU01000002">
    <property type="protein sequence ID" value="SCL27995.1"/>
    <property type="molecule type" value="Genomic_DNA"/>
</dbReference>
<evidence type="ECO:0000313" key="9">
    <source>
        <dbReference type="EMBL" id="SCL27995.1"/>
    </source>
</evidence>
<evidence type="ECO:0000256" key="2">
    <source>
        <dbReference type="ARBA" id="ARBA00011963"/>
    </source>
</evidence>
<dbReference type="AlphaFoldDB" id="A0A1C6SET4"/>
<sequence>MPIDPRRYLLPEEQSQQIFREEIAPEELAHGVSQDQPVVVFVAGQPGAGKTMTTESVKRELDQRGGAIVVNSDFYKPYHPEYSRLLREDDRNAAPYTSMDGRRWMAAAEQYLIDRRVDTIIETTMRDPGDFLEPAAMFRAAGYRVEAAIMAVPEPLSRLGIVHRYHDQVQKLGHGRLTARDNHDASYQGVRQAAEAIDRARVVDVATVYRRGNHQLHINYLDATGAWRWPAGTAAAIDAERQRPWTPEETKKFAATVKQLTDEMGPEWYGELRNIVRLAAPLTDPQTPLPQIVDVSPGITAAAQAFPTSTRQSLPRQPAVRDAESTPPKSSRGASRGEEPSR</sequence>
<dbReference type="Proteomes" id="UP000198906">
    <property type="component" value="Unassembled WGS sequence"/>
</dbReference>
<comment type="catalytic activity">
    <reaction evidence="6">
        <text>UDP-N-acetyl-alpha-D-glucosamine + ATP = UDP-N-acetyl-alpha-D-glucosamine 3'-phosphate + ADP + H(+)</text>
        <dbReference type="Rhea" id="RHEA:32671"/>
        <dbReference type="ChEBI" id="CHEBI:15378"/>
        <dbReference type="ChEBI" id="CHEBI:30616"/>
        <dbReference type="ChEBI" id="CHEBI:57705"/>
        <dbReference type="ChEBI" id="CHEBI:64353"/>
        <dbReference type="ChEBI" id="CHEBI:456216"/>
        <dbReference type="EC" id="2.7.1.176"/>
    </reaction>
</comment>
<evidence type="ECO:0000256" key="6">
    <source>
        <dbReference type="ARBA" id="ARBA00048178"/>
    </source>
</evidence>
<gene>
    <name evidence="9" type="ORF">GA0074694_4976</name>
</gene>
<dbReference type="STRING" id="47866.GA0074694_4976"/>
<evidence type="ECO:0000256" key="7">
    <source>
        <dbReference type="SAM" id="MobiDB-lite"/>
    </source>
</evidence>
<evidence type="ECO:0000256" key="1">
    <source>
        <dbReference type="ARBA" id="ARBA00009104"/>
    </source>
</evidence>
<evidence type="ECO:0000256" key="5">
    <source>
        <dbReference type="ARBA" id="ARBA00032897"/>
    </source>
</evidence>
<dbReference type="GO" id="GO:0016301">
    <property type="term" value="F:kinase activity"/>
    <property type="evidence" value="ECO:0007669"/>
    <property type="project" value="InterPro"/>
</dbReference>
<protein>
    <recommendedName>
        <fullName evidence="5">UDP-N-acetylglucosamine kinase</fullName>
        <ecNumber evidence="2">2.7.1.176</ecNumber>
    </recommendedName>
    <alternativeName>
        <fullName evidence="5">UDP-N-acetylglucosamine kinase</fullName>
    </alternativeName>
</protein>
<dbReference type="InterPro" id="IPR010488">
    <property type="entry name" value="Zeta_toxin_domain"/>
</dbReference>
<dbReference type="SUPFAM" id="SSF52540">
    <property type="entry name" value="P-loop containing nucleoside triphosphate hydrolases"/>
    <property type="match status" value="1"/>
</dbReference>
<accession>A0A1C6SET4</accession>
<dbReference type="Gene3D" id="3.40.50.300">
    <property type="entry name" value="P-loop containing nucleotide triphosphate hydrolases"/>
    <property type="match status" value="1"/>
</dbReference>
<comment type="similarity">
    <text evidence="1">Belongs to the zeta toxin family.</text>
</comment>
<dbReference type="GO" id="GO:0005524">
    <property type="term" value="F:ATP binding"/>
    <property type="evidence" value="ECO:0007669"/>
    <property type="project" value="UniProtKB-KW"/>
</dbReference>
<proteinExistence type="inferred from homology"/>
<dbReference type="InterPro" id="IPR027417">
    <property type="entry name" value="P-loop_NTPase"/>
</dbReference>